<sequence>MARGLTKRRCTHGRLPLVIEGLPIEVDSQAMKSFLPDMDVEVIESMSQRNDESPHSCSSTTFQKVVDDERREVCSGQNSNSRAALLPLRSPPSETQNENNTELV</sequence>
<proteinExistence type="predicted"/>
<feature type="region of interest" description="Disordered" evidence="1">
    <location>
        <begin position="71"/>
        <end position="104"/>
    </location>
</feature>
<comment type="caution">
    <text evidence="2">The sequence shown here is derived from an EMBL/GenBank/DDBJ whole genome shotgun (WGS) entry which is preliminary data.</text>
</comment>
<evidence type="ECO:0000313" key="2">
    <source>
        <dbReference type="EMBL" id="KAK7302276.1"/>
    </source>
</evidence>
<dbReference type="Proteomes" id="UP001359559">
    <property type="component" value="Unassembled WGS sequence"/>
</dbReference>
<dbReference type="AlphaFoldDB" id="A0AAN9JQ37"/>
<evidence type="ECO:0000313" key="3">
    <source>
        <dbReference type="Proteomes" id="UP001359559"/>
    </source>
</evidence>
<accession>A0AAN9JQ37</accession>
<gene>
    <name evidence="2" type="ORF">RJT34_13161</name>
</gene>
<feature type="region of interest" description="Disordered" evidence="1">
    <location>
        <begin position="45"/>
        <end position="64"/>
    </location>
</feature>
<name>A0AAN9JQ37_CLITE</name>
<evidence type="ECO:0000256" key="1">
    <source>
        <dbReference type="SAM" id="MobiDB-lite"/>
    </source>
</evidence>
<feature type="compositionally biased region" description="Polar residues" evidence="1">
    <location>
        <begin position="92"/>
        <end position="104"/>
    </location>
</feature>
<dbReference type="EMBL" id="JAYKXN010000003">
    <property type="protein sequence ID" value="KAK7302276.1"/>
    <property type="molecule type" value="Genomic_DNA"/>
</dbReference>
<organism evidence="2 3">
    <name type="scientific">Clitoria ternatea</name>
    <name type="common">Butterfly pea</name>
    <dbReference type="NCBI Taxonomy" id="43366"/>
    <lineage>
        <taxon>Eukaryota</taxon>
        <taxon>Viridiplantae</taxon>
        <taxon>Streptophyta</taxon>
        <taxon>Embryophyta</taxon>
        <taxon>Tracheophyta</taxon>
        <taxon>Spermatophyta</taxon>
        <taxon>Magnoliopsida</taxon>
        <taxon>eudicotyledons</taxon>
        <taxon>Gunneridae</taxon>
        <taxon>Pentapetalae</taxon>
        <taxon>rosids</taxon>
        <taxon>fabids</taxon>
        <taxon>Fabales</taxon>
        <taxon>Fabaceae</taxon>
        <taxon>Papilionoideae</taxon>
        <taxon>50 kb inversion clade</taxon>
        <taxon>NPAAA clade</taxon>
        <taxon>indigoferoid/millettioid clade</taxon>
        <taxon>Phaseoleae</taxon>
        <taxon>Clitoria</taxon>
    </lineage>
</organism>
<keyword evidence="3" id="KW-1185">Reference proteome</keyword>
<reference evidence="2 3" key="1">
    <citation type="submission" date="2024-01" db="EMBL/GenBank/DDBJ databases">
        <title>The genomes of 5 underutilized Papilionoideae crops provide insights into root nodulation and disease resistance.</title>
        <authorList>
            <person name="Yuan L."/>
        </authorList>
    </citation>
    <scope>NUCLEOTIDE SEQUENCE [LARGE SCALE GENOMIC DNA]</scope>
    <source>
        <strain evidence="2">LY-2023</strain>
        <tissue evidence="2">Leaf</tissue>
    </source>
</reference>
<protein>
    <submittedName>
        <fullName evidence="2">Uncharacterized protein</fullName>
    </submittedName>
</protein>